<evidence type="ECO:0000313" key="1">
    <source>
        <dbReference type="EMBL" id="PWJ72956.1"/>
    </source>
</evidence>
<dbReference type="RefSeq" id="WP_109748118.1">
    <property type="nucleotide sequence ID" value="NZ_JANKBI010000015.1"/>
</dbReference>
<comment type="caution">
    <text evidence="1">The sequence shown here is derived from an EMBL/GenBank/DDBJ whole genome shotgun (WGS) entry which is preliminary data.</text>
</comment>
<gene>
    <name evidence="1" type="ORF">C7383_115112</name>
</gene>
<dbReference type="Proteomes" id="UP000245412">
    <property type="component" value="Unassembled WGS sequence"/>
</dbReference>
<accession>A0AB73SZG2</accession>
<organism evidence="1 2">
    <name type="scientific">Murimonas intestini</name>
    <dbReference type="NCBI Taxonomy" id="1337051"/>
    <lineage>
        <taxon>Bacteria</taxon>
        <taxon>Bacillati</taxon>
        <taxon>Bacillota</taxon>
        <taxon>Clostridia</taxon>
        <taxon>Lachnospirales</taxon>
        <taxon>Lachnospiraceae</taxon>
        <taxon>Murimonas</taxon>
    </lineage>
</organism>
<protein>
    <submittedName>
        <fullName evidence="1">Uncharacterized protein</fullName>
    </submittedName>
</protein>
<evidence type="ECO:0000313" key="2">
    <source>
        <dbReference type="Proteomes" id="UP000245412"/>
    </source>
</evidence>
<sequence>MNKYTDGNNTVHAANYQEAAEKLYGQQYYINPMSPSNSNNTIPTTYVYKHRGYAEVLVFAVGDKQGTYWGVQQGKPAKHIIKRI</sequence>
<proteinExistence type="predicted"/>
<dbReference type="AlphaFoldDB" id="A0AB73SZG2"/>
<name>A0AB73SZG2_9FIRM</name>
<dbReference type="EMBL" id="QGGY01000015">
    <property type="protein sequence ID" value="PWJ72956.1"/>
    <property type="molecule type" value="Genomic_DNA"/>
</dbReference>
<keyword evidence="2" id="KW-1185">Reference proteome</keyword>
<reference evidence="1 2" key="1">
    <citation type="submission" date="2018-05" db="EMBL/GenBank/DDBJ databases">
        <authorList>
            <person name="Goeker M."/>
            <person name="Huntemann M."/>
            <person name="Clum A."/>
            <person name="Pillay M."/>
            <person name="Palaniappan K."/>
            <person name="Varghese N."/>
            <person name="Mikhailova N."/>
            <person name="Stamatis D."/>
            <person name="Reddy T."/>
            <person name="Daum C."/>
            <person name="Shapiro N."/>
            <person name="Ivanova N."/>
            <person name="Kyrpides N."/>
            <person name="Woyke T."/>
        </authorList>
    </citation>
    <scope>NUCLEOTIDE SEQUENCE [LARGE SCALE GENOMIC DNA]</scope>
    <source>
        <strain evidence="1 2">DSM 26524</strain>
    </source>
</reference>